<evidence type="ECO:0000259" key="6">
    <source>
        <dbReference type="Pfam" id="PF08007"/>
    </source>
</evidence>
<dbReference type="GO" id="GO:0051864">
    <property type="term" value="F:histone H3K36 demethylase activity"/>
    <property type="evidence" value="ECO:0007669"/>
    <property type="project" value="TreeGrafter"/>
</dbReference>
<evidence type="ECO:0000256" key="3">
    <source>
        <dbReference type="RuleBase" id="RU366061"/>
    </source>
</evidence>
<dbReference type="Gene3D" id="2.60.120.650">
    <property type="entry name" value="Cupin"/>
    <property type="match status" value="1"/>
</dbReference>
<dbReference type="GO" id="GO:0005506">
    <property type="term" value="F:iron ion binding"/>
    <property type="evidence" value="ECO:0007669"/>
    <property type="project" value="UniProtKB-UniRule"/>
</dbReference>
<keyword evidence="3" id="KW-0560">Oxidoreductase</keyword>
<evidence type="ECO:0000256" key="2">
    <source>
        <dbReference type="ARBA" id="ARBA00023004"/>
    </source>
</evidence>
<comment type="subcellular location">
    <subcellularLocation>
        <location evidence="3">Nucleus</location>
    </subcellularLocation>
</comment>
<dbReference type="EC" id="1.14.11.-" evidence="3"/>
<keyword evidence="7" id="KW-0489">Methyltransferase</keyword>
<keyword evidence="5" id="KW-0472">Membrane</keyword>
<dbReference type="GO" id="GO:0032453">
    <property type="term" value="F:histone H3K4 demethylase activity"/>
    <property type="evidence" value="ECO:0007669"/>
    <property type="project" value="TreeGrafter"/>
</dbReference>
<reference evidence="7 8" key="1">
    <citation type="journal article" date="2017" name="Int. J. Parasitol.">
        <title>The genome of the protozoan parasite Cystoisospora suis and a reverse vaccinology approach to identify vaccine candidates.</title>
        <authorList>
            <person name="Palmieri N."/>
            <person name="Shrestha A."/>
            <person name="Ruttkowski B."/>
            <person name="Beck T."/>
            <person name="Vogl C."/>
            <person name="Tomley F."/>
            <person name="Blake D.P."/>
            <person name="Joachim A."/>
        </authorList>
    </citation>
    <scope>NUCLEOTIDE SEQUENCE [LARGE SCALE GENOMIC DNA]</scope>
    <source>
        <strain evidence="7 8">Wien I</strain>
    </source>
</reference>
<dbReference type="PANTHER" id="PTHR13096:SF8">
    <property type="entry name" value="RIBOSOMAL OXYGENASE 1"/>
    <property type="match status" value="1"/>
</dbReference>
<keyword evidence="3" id="KW-0539">Nucleus</keyword>
<organism evidence="7 8">
    <name type="scientific">Cystoisospora suis</name>
    <dbReference type="NCBI Taxonomy" id="483139"/>
    <lineage>
        <taxon>Eukaryota</taxon>
        <taxon>Sar</taxon>
        <taxon>Alveolata</taxon>
        <taxon>Apicomplexa</taxon>
        <taxon>Conoidasida</taxon>
        <taxon>Coccidia</taxon>
        <taxon>Eucoccidiorida</taxon>
        <taxon>Eimeriorina</taxon>
        <taxon>Sarcocystidae</taxon>
        <taxon>Cystoisospora</taxon>
    </lineage>
</organism>
<dbReference type="GO" id="GO:0008168">
    <property type="term" value="F:methyltransferase activity"/>
    <property type="evidence" value="ECO:0007669"/>
    <property type="project" value="UniProtKB-KW"/>
</dbReference>
<feature type="compositionally biased region" description="Basic and acidic residues" evidence="4">
    <location>
        <begin position="71"/>
        <end position="85"/>
    </location>
</feature>
<dbReference type="Proteomes" id="UP000221165">
    <property type="component" value="Unassembled WGS sequence"/>
</dbReference>
<dbReference type="VEuPathDB" id="ToxoDB:CSUI_011474"/>
<evidence type="ECO:0000313" key="8">
    <source>
        <dbReference type="Proteomes" id="UP000221165"/>
    </source>
</evidence>
<keyword evidence="2 3" id="KW-0408">Iron</keyword>
<feature type="compositionally biased region" description="Basic and acidic residues" evidence="4">
    <location>
        <begin position="112"/>
        <end position="136"/>
    </location>
</feature>
<dbReference type="EMBL" id="MIGC01012108">
    <property type="protein sequence ID" value="PHJ14716.1"/>
    <property type="molecule type" value="Genomic_DNA"/>
</dbReference>
<evidence type="ECO:0000256" key="1">
    <source>
        <dbReference type="ARBA" id="ARBA00022723"/>
    </source>
</evidence>
<keyword evidence="7" id="KW-0808">Transferase</keyword>
<keyword evidence="1 3" id="KW-0479">Metal-binding</keyword>
<feature type="compositionally biased region" description="Acidic residues" evidence="4">
    <location>
        <begin position="29"/>
        <end position="52"/>
    </location>
</feature>
<gene>
    <name evidence="7" type="ORF">CSUI_011474</name>
</gene>
<dbReference type="InterPro" id="IPR003347">
    <property type="entry name" value="JmjC_dom"/>
</dbReference>
<dbReference type="RefSeq" id="XP_067916452.1">
    <property type="nucleotide sequence ID" value="XM_068071572.1"/>
</dbReference>
<dbReference type="GO" id="GO:0005730">
    <property type="term" value="C:nucleolus"/>
    <property type="evidence" value="ECO:0007669"/>
    <property type="project" value="TreeGrafter"/>
</dbReference>
<dbReference type="SUPFAM" id="SSF51197">
    <property type="entry name" value="Clavaminate synthase-like"/>
    <property type="match status" value="1"/>
</dbReference>
<comment type="cofactor">
    <cofactor evidence="3">
        <name>Fe(2+)</name>
        <dbReference type="ChEBI" id="CHEBI:29033"/>
    </cofactor>
    <text evidence="3">Binds 1 Fe(2+) ion per subunit.</text>
</comment>
<feature type="compositionally biased region" description="Basic residues" evidence="4">
    <location>
        <begin position="98"/>
        <end position="111"/>
    </location>
</feature>
<comment type="caution">
    <text evidence="7">The sequence shown here is derived from an EMBL/GenBank/DDBJ whole genome shotgun (WGS) entry which is preliminary data.</text>
</comment>
<proteinExistence type="inferred from homology"/>
<evidence type="ECO:0000256" key="5">
    <source>
        <dbReference type="SAM" id="Phobius"/>
    </source>
</evidence>
<keyword evidence="5" id="KW-1133">Transmembrane helix</keyword>
<name>A0A2C6KEF1_9APIC</name>
<keyword evidence="8" id="KW-1185">Reference proteome</keyword>
<keyword evidence="5" id="KW-0812">Transmembrane</keyword>
<keyword evidence="3" id="KW-0805">Transcription regulation</keyword>
<comment type="similarity">
    <text evidence="3">Belongs to the ROX family.</text>
</comment>
<dbReference type="AlphaFoldDB" id="A0A2C6KEF1"/>
<feature type="domain" description="JmjC" evidence="6">
    <location>
        <begin position="204"/>
        <end position="252"/>
    </location>
</feature>
<keyword evidence="3" id="KW-0804">Transcription</keyword>
<dbReference type="InterPro" id="IPR039994">
    <property type="entry name" value="NO66-like"/>
</dbReference>
<comment type="function">
    <text evidence="3">Oxygenase that can act as both a histone lysine demethylase and a ribosomal histidine hydroxylase.</text>
</comment>
<keyword evidence="3" id="KW-0223">Dioxygenase</keyword>
<dbReference type="OrthoDB" id="425950at2759"/>
<feature type="compositionally biased region" description="Basic and acidic residues" evidence="4">
    <location>
        <begin position="144"/>
        <end position="157"/>
    </location>
</feature>
<feature type="transmembrane region" description="Helical" evidence="5">
    <location>
        <begin position="268"/>
        <end position="287"/>
    </location>
</feature>
<accession>A0A2C6KEF1</accession>
<dbReference type="PANTHER" id="PTHR13096">
    <property type="entry name" value="MINA53 MYC INDUCED NUCLEAR ANTIGEN"/>
    <property type="match status" value="1"/>
</dbReference>
<dbReference type="GeneID" id="94434783"/>
<dbReference type="Pfam" id="PF08007">
    <property type="entry name" value="JmjC_2"/>
    <property type="match status" value="1"/>
</dbReference>
<evidence type="ECO:0000313" key="7">
    <source>
        <dbReference type="EMBL" id="PHJ14716.1"/>
    </source>
</evidence>
<protein>
    <recommendedName>
        <fullName evidence="3">Bifunctional lysine-specific demethylase and histidyl-hydroxylase</fullName>
        <ecNumber evidence="3">1.14.11.-</ecNumber>
    </recommendedName>
</protein>
<feature type="region of interest" description="Disordered" evidence="4">
    <location>
        <begin position="1"/>
        <end position="162"/>
    </location>
</feature>
<sequence>SGVACEAPYVPYPPSRFSSSSSPPHPTIDNEEEEESEEEEDEDKEGEEEEDNERSLACGRRTLRRPTGEALARDQEKEKREKIDQEATLGVQKDRKDVKKSRVRNSTKKKKDNRDKREDRQEQEGDGDSTHNKSHDGSSSSSSAKREEEEGRDRETPNEGVTFPNYRDVLSCVSRYLEGFSLVINQADRTHRGLYELCRHLADVYFTHVFAVSYLTPPYSQAVQIHTDDQDVILIQLWGSKCWKIYEPPQRLALNEEMLGKRTPYTQVLLFFFLSSSSSAFLLRFFFTSHKTCLYKYV</sequence>
<dbReference type="GO" id="GO:0032259">
    <property type="term" value="P:methylation"/>
    <property type="evidence" value="ECO:0007669"/>
    <property type="project" value="UniProtKB-KW"/>
</dbReference>
<evidence type="ECO:0000256" key="4">
    <source>
        <dbReference type="SAM" id="MobiDB-lite"/>
    </source>
</evidence>
<feature type="non-terminal residue" evidence="7">
    <location>
        <position position="1"/>
    </location>
</feature>